<dbReference type="Pfam" id="PF00155">
    <property type="entry name" value="Aminotran_1_2"/>
    <property type="match status" value="1"/>
</dbReference>
<reference evidence="12" key="2">
    <citation type="submission" date="2022-10" db="EMBL/GenBank/DDBJ databases">
        <authorList>
            <consortium name="ENA_rothamsted_submissions"/>
            <consortium name="culmorum"/>
            <person name="King R."/>
        </authorList>
    </citation>
    <scope>NUCLEOTIDE SEQUENCE</scope>
</reference>
<evidence type="ECO:0000256" key="3">
    <source>
        <dbReference type="ARBA" id="ARBA00022576"/>
    </source>
</evidence>
<name>A0A9N9RDG2_9NEOP</name>
<evidence type="ECO:0000313" key="13">
    <source>
        <dbReference type="Proteomes" id="UP001153714"/>
    </source>
</evidence>
<comment type="catalytic activity">
    <reaction evidence="9">
        <text>L-alanine + 2-oxoglutarate = pyruvate + L-glutamate</text>
        <dbReference type="Rhea" id="RHEA:19453"/>
        <dbReference type="ChEBI" id="CHEBI:15361"/>
        <dbReference type="ChEBI" id="CHEBI:16810"/>
        <dbReference type="ChEBI" id="CHEBI:29985"/>
        <dbReference type="ChEBI" id="CHEBI:57972"/>
        <dbReference type="EC" id="2.6.1.2"/>
    </reaction>
</comment>
<dbReference type="PANTHER" id="PTHR11751">
    <property type="entry name" value="ALANINE AMINOTRANSFERASE"/>
    <property type="match status" value="1"/>
</dbReference>
<organism evidence="12 13">
    <name type="scientific">Diatraea saccharalis</name>
    <name type="common">sugarcane borer</name>
    <dbReference type="NCBI Taxonomy" id="40085"/>
    <lineage>
        <taxon>Eukaryota</taxon>
        <taxon>Metazoa</taxon>
        <taxon>Ecdysozoa</taxon>
        <taxon>Arthropoda</taxon>
        <taxon>Hexapoda</taxon>
        <taxon>Insecta</taxon>
        <taxon>Pterygota</taxon>
        <taxon>Neoptera</taxon>
        <taxon>Endopterygota</taxon>
        <taxon>Lepidoptera</taxon>
        <taxon>Glossata</taxon>
        <taxon>Ditrysia</taxon>
        <taxon>Pyraloidea</taxon>
        <taxon>Crambidae</taxon>
        <taxon>Crambinae</taxon>
        <taxon>Diatraea</taxon>
    </lineage>
</organism>
<comment type="similarity">
    <text evidence="7">Belongs to the class-I pyridoxal-phosphate-dependent aminotransferase family. Alanine aminotransferase subfamily.</text>
</comment>
<protein>
    <recommendedName>
        <fullName evidence="8">alanine transaminase</fullName>
        <ecNumber evidence="8">2.6.1.2</ecNumber>
    </recommendedName>
</protein>
<proteinExistence type="inferred from homology"/>
<comment type="cofactor">
    <cofactor evidence="1">
        <name>pyridoxal 5'-phosphate</name>
        <dbReference type="ChEBI" id="CHEBI:597326"/>
    </cofactor>
</comment>
<dbReference type="InterPro" id="IPR045088">
    <property type="entry name" value="ALAT1/2-like"/>
</dbReference>
<evidence type="ECO:0000256" key="9">
    <source>
        <dbReference type="ARBA" id="ARBA00047412"/>
    </source>
</evidence>
<evidence type="ECO:0000313" key="12">
    <source>
        <dbReference type="EMBL" id="CAG9794119.1"/>
    </source>
</evidence>
<dbReference type="AlphaFoldDB" id="A0A9N9RDG2"/>
<dbReference type="CDD" id="cd00609">
    <property type="entry name" value="AAT_like"/>
    <property type="match status" value="1"/>
</dbReference>
<feature type="domain" description="Aminotransferase class I/classII large" evidence="11">
    <location>
        <begin position="85"/>
        <end position="293"/>
    </location>
</feature>
<feature type="compositionally biased region" description="Basic and acidic residues" evidence="10">
    <location>
        <begin position="9"/>
        <end position="19"/>
    </location>
</feature>
<keyword evidence="13" id="KW-1185">Reference proteome</keyword>
<dbReference type="SUPFAM" id="SSF53383">
    <property type="entry name" value="PLP-dependent transferases"/>
    <property type="match status" value="1"/>
</dbReference>
<feature type="region of interest" description="Disordered" evidence="10">
    <location>
        <begin position="1"/>
        <end position="21"/>
    </location>
</feature>
<evidence type="ECO:0000256" key="7">
    <source>
        <dbReference type="ARBA" id="ARBA00025785"/>
    </source>
</evidence>
<sequence>MQAKVLNPKRPERASRSERSATLWDCRSRDDGVVKPFKRVVRANIGDCHALGQPPITFIRQLSTSPEIPSDVKDRVREILGDCIRGSVGSYSPALGLRVVRERVAAYMRARDGAGVPASPDDVCLGAGASDVIKSVLTLFAGQIDGKPSAVMIPIPQYPLFSGTLAELGIQMAEYYLDEEHEWALSREELERSWRQASDTCAVRALVVINPGNPTGQVLSRENIEEIIKFAYERRLFLLADEVYQENIVCKPFYSFKKVMHEMGMPYSGMELASFLTCSKGWAAECGLRSGYVELLRLQPAVRKAFDAARGVMQCPTVLGQ</sequence>
<evidence type="ECO:0000256" key="6">
    <source>
        <dbReference type="ARBA" id="ARBA00025708"/>
    </source>
</evidence>
<reference evidence="12" key="1">
    <citation type="submission" date="2021-12" db="EMBL/GenBank/DDBJ databases">
        <authorList>
            <person name="King R."/>
        </authorList>
    </citation>
    <scope>NUCLEOTIDE SEQUENCE</scope>
</reference>
<dbReference type="InterPro" id="IPR015421">
    <property type="entry name" value="PyrdxlP-dep_Trfase_major"/>
</dbReference>
<keyword evidence="4" id="KW-0808">Transferase</keyword>
<dbReference type="PANTHER" id="PTHR11751:SF29">
    <property type="entry name" value="ALANINE TRANSAMINASE"/>
    <property type="match status" value="1"/>
</dbReference>
<evidence type="ECO:0000256" key="10">
    <source>
        <dbReference type="SAM" id="MobiDB-lite"/>
    </source>
</evidence>
<dbReference type="GO" id="GO:0004021">
    <property type="term" value="F:L-alanine:2-oxoglutarate aminotransferase activity"/>
    <property type="evidence" value="ECO:0007669"/>
    <property type="project" value="UniProtKB-EC"/>
</dbReference>
<evidence type="ECO:0000256" key="4">
    <source>
        <dbReference type="ARBA" id="ARBA00022679"/>
    </source>
</evidence>
<evidence type="ECO:0000259" key="11">
    <source>
        <dbReference type="Pfam" id="PF00155"/>
    </source>
</evidence>
<keyword evidence="3" id="KW-0032">Aminotransferase</keyword>
<dbReference type="EC" id="2.6.1.2" evidence="8"/>
<dbReference type="OrthoDB" id="1732682at2759"/>
<dbReference type="InterPro" id="IPR015424">
    <property type="entry name" value="PyrdxlP-dep_Trfase"/>
</dbReference>
<dbReference type="InterPro" id="IPR004839">
    <property type="entry name" value="Aminotransferase_I/II_large"/>
</dbReference>
<dbReference type="FunFam" id="3.40.640.10:FF:000236">
    <property type="entry name" value="Alanine aminotransferase 2"/>
    <property type="match status" value="1"/>
</dbReference>
<dbReference type="Proteomes" id="UP001153714">
    <property type="component" value="Chromosome 6"/>
</dbReference>
<evidence type="ECO:0000256" key="1">
    <source>
        <dbReference type="ARBA" id="ARBA00001933"/>
    </source>
</evidence>
<evidence type="ECO:0000256" key="2">
    <source>
        <dbReference type="ARBA" id="ARBA00011738"/>
    </source>
</evidence>
<dbReference type="EMBL" id="OU893337">
    <property type="protein sequence ID" value="CAG9794119.1"/>
    <property type="molecule type" value="Genomic_DNA"/>
</dbReference>
<dbReference type="GO" id="GO:0030170">
    <property type="term" value="F:pyridoxal phosphate binding"/>
    <property type="evidence" value="ECO:0007669"/>
    <property type="project" value="InterPro"/>
</dbReference>
<evidence type="ECO:0000256" key="8">
    <source>
        <dbReference type="ARBA" id="ARBA00026106"/>
    </source>
</evidence>
<keyword evidence="5" id="KW-0663">Pyridoxal phosphate</keyword>
<evidence type="ECO:0000256" key="5">
    <source>
        <dbReference type="ARBA" id="ARBA00022898"/>
    </source>
</evidence>
<comment type="subunit">
    <text evidence="2">Homodimer.</text>
</comment>
<comment type="pathway">
    <text evidence="6">Amino-acid degradation; L-alanine degradation via transaminase pathway; pyruvate from L-alanine: step 1/1.</text>
</comment>
<gene>
    <name evidence="12" type="ORF">DIATSA_LOCUS11518</name>
</gene>
<dbReference type="Gene3D" id="3.40.640.10">
    <property type="entry name" value="Type I PLP-dependent aspartate aminotransferase-like (Major domain)"/>
    <property type="match status" value="1"/>
</dbReference>
<accession>A0A9N9RDG2</accession>